<dbReference type="Proteomes" id="UP001488805">
    <property type="component" value="Unassembled WGS sequence"/>
</dbReference>
<accession>A0AAW1FXC1</accession>
<evidence type="ECO:0000256" key="1">
    <source>
        <dbReference type="ARBA" id="ARBA00022472"/>
    </source>
</evidence>
<dbReference type="GO" id="GO:0003676">
    <property type="term" value="F:nucleic acid binding"/>
    <property type="evidence" value="ECO:0007669"/>
    <property type="project" value="InterPro"/>
</dbReference>
<keyword evidence="1" id="KW-0804">Transcription</keyword>
<keyword evidence="4" id="KW-1185">Reference proteome</keyword>
<gene>
    <name evidence="3" type="ORF">VZT92_003562</name>
</gene>
<dbReference type="PANTHER" id="PTHR15437">
    <property type="entry name" value="TRANSCRIPTION TERMINATION FACTOR, MITOCHONDRIAL"/>
    <property type="match status" value="1"/>
</dbReference>
<dbReference type="GO" id="GO:0005759">
    <property type="term" value="C:mitochondrial matrix"/>
    <property type="evidence" value="ECO:0007669"/>
    <property type="project" value="TreeGrafter"/>
</dbReference>
<evidence type="ECO:0000313" key="4">
    <source>
        <dbReference type="Proteomes" id="UP001488805"/>
    </source>
</evidence>
<feature type="compositionally biased region" description="Polar residues" evidence="2">
    <location>
        <begin position="66"/>
        <end position="78"/>
    </location>
</feature>
<dbReference type="InterPro" id="IPR003690">
    <property type="entry name" value="MTERF"/>
</dbReference>
<evidence type="ECO:0000313" key="3">
    <source>
        <dbReference type="EMBL" id="KAK9538389.1"/>
    </source>
</evidence>
<reference evidence="3 4" key="1">
    <citation type="journal article" date="2024" name="Genome Biol. Evol.">
        <title>Chromosome-level genome assembly of the viviparous eelpout Zoarces viviparus.</title>
        <authorList>
            <person name="Fuhrmann N."/>
            <person name="Brasseur M.V."/>
            <person name="Bakowski C.E."/>
            <person name="Podsiadlowski L."/>
            <person name="Prost S."/>
            <person name="Krehenwinkel H."/>
            <person name="Mayer C."/>
        </authorList>
    </citation>
    <scope>NUCLEOTIDE SEQUENCE [LARGE SCALE GENOMIC DNA]</scope>
    <source>
        <strain evidence="3">NO-MEL_2022_Ind0_liver</strain>
    </source>
</reference>
<keyword evidence="1" id="KW-0806">Transcription termination</keyword>
<dbReference type="PANTHER" id="PTHR15437:SF2">
    <property type="entry name" value="TRANSCRIPTION TERMINATION FACTOR 1, MITOCHONDRIAL"/>
    <property type="match status" value="1"/>
</dbReference>
<dbReference type="EMBL" id="JBCEZU010000023">
    <property type="protein sequence ID" value="KAK9538389.1"/>
    <property type="molecule type" value="Genomic_DNA"/>
</dbReference>
<evidence type="ECO:0000256" key="2">
    <source>
        <dbReference type="SAM" id="MobiDB-lite"/>
    </source>
</evidence>
<protein>
    <submittedName>
        <fullName evidence="3">Uncharacterized protein</fullName>
    </submittedName>
</protein>
<proteinExistence type="predicted"/>
<comment type="caution">
    <text evidence="3">The sequence shown here is derived from an EMBL/GenBank/DDBJ whole genome shotgun (WGS) entry which is preliminary data.</text>
</comment>
<keyword evidence="1" id="KW-0805">Transcription regulation</keyword>
<organism evidence="3 4">
    <name type="scientific">Zoarces viviparus</name>
    <name type="common">Viviparous eelpout</name>
    <name type="synonym">Blennius viviparus</name>
    <dbReference type="NCBI Taxonomy" id="48416"/>
    <lineage>
        <taxon>Eukaryota</taxon>
        <taxon>Metazoa</taxon>
        <taxon>Chordata</taxon>
        <taxon>Craniata</taxon>
        <taxon>Vertebrata</taxon>
        <taxon>Euteleostomi</taxon>
        <taxon>Actinopterygii</taxon>
        <taxon>Neopterygii</taxon>
        <taxon>Teleostei</taxon>
        <taxon>Neoteleostei</taxon>
        <taxon>Acanthomorphata</taxon>
        <taxon>Eupercaria</taxon>
        <taxon>Perciformes</taxon>
        <taxon>Cottioidei</taxon>
        <taxon>Zoarcales</taxon>
        <taxon>Zoarcidae</taxon>
        <taxon>Zoarcinae</taxon>
        <taxon>Zoarces</taxon>
    </lineage>
</organism>
<dbReference type="GO" id="GO:0006393">
    <property type="term" value="P:termination of mitochondrial transcription"/>
    <property type="evidence" value="ECO:0007669"/>
    <property type="project" value="TreeGrafter"/>
</dbReference>
<dbReference type="AlphaFoldDB" id="A0AAW1FXC1"/>
<feature type="region of interest" description="Disordered" evidence="2">
    <location>
        <begin position="49"/>
        <end position="81"/>
    </location>
</feature>
<sequence>MSFTVVKDLNHFSSAITCSIEHLEQRWALWRDIFKTDGETVSILDRSPESFFRSGDNGNLEKNRSNNEANTGKAQSVRLQHGEHYRATRRVGYDSQKNGINMLDSSRKRFDAKIERLSASAETVL</sequence>
<name>A0AAW1FXC1_ZOAVI</name>